<dbReference type="Proteomes" id="UP001472677">
    <property type="component" value="Unassembled WGS sequence"/>
</dbReference>
<comment type="caution">
    <text evidence="1">The sequence shown here is derived from an EMBL/GenBank/DDBJ whole genome shotgun (WGS) entry which is preliminary data.</text>
</comment>
<reference evidence="1 2" key="1">
    <citation type="journal article" date="2024" name="G3 (Bethesda)">
        <title>Genome assembly of Hibiscus sabdariffa L. provides insights into metabolisms of medicinal natural products.</title>
        <authorList>
            <person name="Kim T."/>
        </authorList>
    </citation>
    <scope>NUCLEOTIDE SEQUENCE [LARGE SCALE GENOMIC DNA]</scope>
    <source>
        <strain evidence="1">TK-2024</strain>
        <tissue evidence="1">Old leaves</tissue>
    </source>
</reference>
<proteinExistence type="predicted"/>
<accession>A0ABR2F345</accession>
<protein>
    <submittedName>
        <fullName evidence="1">Uncharacterized protein</fullName>
    </submittedName>
</protein>
<gene>
    <name evidence="1" type="ORF">V6N12_027535</name>
</gene>
<keyword evidence="2" id="KW-1185">Reference proteome</keyword>
<evidence type="ECO:0000313" key="2">
    <source>
        <dbReference type="Proteomes" id="UP001472677"/>
    </source>
</evidence>
<organism evidence="1 2">
    <name type="scientific">Hibiscus sabdariffa</name>
    <name type="common">roselle</name>
    <dbReference type="NCBI Taxonomy" id="183260"/>
    <lineage>
        <taxon>Eukaryota</taxon>
        <taxon>Viridiplantae</taxon>
        <taxon>Streptophyta</taxon>
        <taxon>Embryophyta</taxon>
        <taxon>Tracheophyta</taxon>
        <taxon>Spermatophyta</taxon>
        <taxon>Magnoliopsida</taxon>
        <taxon>eudicotyledons</taxon>
        <taxon>Gunneridae</taxon>
        <taxon>Pentapetalae</taxon>
        <taxon>rosids</taxon>
        <taxon>malvids</taxon>
        <taxon>Malvales</taxon>
        <taxon>Malvaceae</taxon>
        <taxon>Malvoideae</taxon>
        <taxon>Hibiscus</taxon>
    </lineage>
</organism>
<name>A0ABR2F345_9ROSI</name>
<sequence>MEYVNGIRIIVTNAGIACLMSSHSTSTTDLIISTPTSISGGPTAQAGIDANNGVKKNARKKYPATVKAVNPVLPPSLIPVEDSMNAVTGDVPRSDPATMEAASDRKAKYWPSKLPFSSVKPANCAIEYNVPVVSNMSTYRNVTNASQKYPLFMCLKFKVPAVVSIK</sequence>
<dbReference type="EMBL" id="JBBPBM010000008">
    <property type="protein sequence ID" value="KAK8571446.1"/>
    <property type="molecule type" value="Genomic_DNA"/>
</dbReference>
<evidence type="ECO:0000313" key="1">
    <source>
        <dbReference type="EMBL" id="KAK8571446.1"/>
    </source>
</evidence>